<comment type="caution">
    <text evidence="7">The sequence shown here is derived from an EMBL/GenBank/DDBJ whole genome shotgun (WGS) entry which is preliminary data.</text>
</comment>
<sequence>MEKLIIEQLKQGNEDAFKYIYKQHYVLLCRFANQMLADAALAEEIVDDAIFYLWEHRSDIEIEYSIRAYLMRAVRNRCLNELNSLRRREELLVSSFFLPENMEFLDRVFVEDEHPLGYLLEQELESELIRNIEELPLECRTVFKKNRFEQKKYEEIAIELNISVNTVKYHMKKALSCLQQRMEKYLKLLVLYVFLGN</sequence>
<evidence type="ECO:0000259" key="6">
    <source>
        <dbReference type="Pfam" id="PF08281"/>
    </source>
</evidence>
<dbReference type="Gene3D" id="1.10.1740.10">
    <property type="match status" value="1"/>
</dbReference>
<dbReference type="GO" id="GO:0016987">
    <property type="term" value="F:sigma factor activity"/>
    <property type="evidence" value="ECO:0007669"/>
    <property type="project" value="UniProtKB-KW"/>
</dbReference>
<dbReference type="PATRIC" id="fig|1121098.3.peg.2346"/>
<dbReference type="RefSeq" id="WP_005941100.1">
    <property type="nucleotide sequence ID" value="NZ_KB890325.1"/>
</dbReference>
<dbReference type="EMBL" id="AQHY01000026">
    <property type="protein sequence ID" value="EOA54427.1"/>
    <property type="molecule type" value="Genomic_DNA"/>
</dbReference>
<dbReference type="InterPro" id="IPR013249">
    <property type="entry name" value="RNA_pol_sigma70_r4_t2"/>
</dbReference>
<dbReference type="Pfam" id="PF08281">
    <property type="entry name" value="Sigma70_r4_2"/>
    <property type="match status" value="1"/>
</dbReference>
<organism evidence="7 8">
    <name type="scientific">Phocaeicola massiliensis B84634 = Timone 84634 = DSM 17679 = JCM 13223</name>
    <dbReference type="NCBI Taxonomy" id="1121098"/>
    <lineage>
        <taxon>Bacteria</taxon>
        <taxon>Pseudomonadati</taxon>
        <taxon>Bacteroidota</taxon>
        <taxon>Bacteroidia</taxon>
        <taxon>Bacteroidales</taxon>
        <taxon>Bacteroidaceae</taxon>
        <taxon>Phocaeicola</taxon>
    </lineage>
</organism>
<comment type="similarity">
    <text evidence="1">Belongs to the sigma-70 factor family. ECF subfamily.</text>
</comment>
<proteinExistence type="inferred from homology"/>
<dbReference type="HOGENOM" id="CLU_047691_4_3_10"/>
<keyword evidence="3" id="KW-0731">Sigma factor</keyword>
<name>U6REF1_9BACT</name>
<dbReference type="InterPro" id="IPR013325">
    <property type="entry name" value="RNA_pol_sigma_r2"/>
</dbReference>
<reference evidence="7 8" key="1">
    <citation type="submission" date="2013-04" db="EMBL/GenBank/DDBJ databases">
        <title>The Genome Sequence of Bacteroides massiliensis DSM 17679.</title>
        <authorList>
            <consortium name="The Broad Institute Genomics Platform"/>
            <person name="Earl A."/>
            <person name="Ward D."/>
            <person name="Feldgarden M."/>
            <person name="Gevers D."/>
            <person name="Martens E."/>
            <person name="Fenner L."/>
            <person name="Roux V."/>
            <person name="Mallet M.N."/>
            <person name="Raoult D."/>
            <person name="Walker B."/>
            <person name="Young S."/>
            <person name="Zeng Q."/>
            <person name="Gargeya S."/>
            <person name="Fitzgerald M."/>
            <person name="Haas B."/>
            <person name="Abouelleil A."/>
            <person name="Allen A.W."/>
            <person name="Alvarado L."/>
            <person name="Arachchi H.M."/>
            <person name="Berlin A.M."/>
            <person name="Chapman S.B."/>
            <person name="Gainer-Dewar J."/>
            <person name="Goldberg J."/>
            <person name="Griggs A."/>
            <person name="Gujja S."/>
            <person name="Hansen M."/>
            <person name="Howarth C."/>
            <person name="Imamovic A."/>
            <person name="Ireland A."/>
            <person name="Larimer J."/>
            <person name="McCowan C."/>
            <person name="Murphy C."/>
            <person name="Pearson M."/>
            <person name="Poon T.W."/>
            <person name="Priest M."/>
            <person name="Roberts A."/>
            <person name="Saif S."/>
            <person name="Shea T."/>
            <person name="Sisk P."/>
            <person name="Sykes S."/>
            <person name="Wortman J."/>
            <person name="Nusbaum C."/>
            <person name="Birren B."/>
        </authorList>
    </citation>
    <scope>NUCLEOTIDE SEQUENCE [LARGE SCALE GENOMIC DNA]</scope>
    <source>
        <strain evidence="8">B84634 / Timone 84634 / DSM 17679 / JCM 13223</strain>
    </source>
</reference>
<dbReference type="InterPro" id="IPR013324">
    <property type="entry name" value="RNA_pol_sigma_r3/r4-like"/>
</dbReference>
<keyword evidence="2" id="KW-0805">Transcription regulation</keyword>
<evidence type="ECO:0000256" key="4">
    <source>
        <dbReference type="ARBA" id="ARBA00023163"/>
    </source>
</evidence>
<dbReference type="InterPro" id="IPR007627">
    <property type="entry name" value="RNA_pol_sigma70_r2"/>
</dbReference>
<dbReference type="OrthoDB" id="9782991at2"/>
<feature type="domain" description="RNA polymerase sigma factor 70 region 4 type 2" evidence="6">
    <location>
        <begin position="128"/>
        <end position="178"/>
    </location>
</feature>
<dbReference type="InterPro" id="IPR014284">
    <property type="entry name" value="RNA_pol_sigma-70_dom"/>
</dbReference>
<dbReference type="eggNOG" id="COG1595">
    <property type="taxonomic scope" value="Bacteria"/>
</dbReference>
<evidence type="ECO:0000256" key="1">
    <source>
        <dbReference type="ARBA" id="ARBA00010641"/>
    </source>
</evidence>
<dbReference type="SUPFAM" id="SSF88659">
    <property type="entry name" value="Sigma3 and sigma4 domains of RNA polymerase sigma factors"/>
    <property type="match status" value="1"/>
</dbReference>
<dbReference type="Pfam" id="PF04542">
    <property type="entry name" value="Sigma70_r2"/>
    <property type="match status" value="1"/>
</dbReference>
<dbReference type="STRING" id="1121098.HMPREF1534_02305"/>
<dbReference type="Proteomes" id="UP000017831">
    <property type="component" value="Unassembled WGS sequence"/>
</dbReference>
<accession>U6REF1</accession>
<dbReference type="InterPro" id="IPR039425">
    <property type="entry name" value="RNA_pol_sigma-70-like"/>
</dbReference>
<feature type="domain" description="RNA polymerase sigma-70 region 2" evidence="5">
    <location>
        <begin position="20"/>
        <end position="87"/>
    </location>
</feature>
<keyword evidence="8" id="KW-1185">Reference proteome</keyword>
<dbReference type="Gene3D" id="1.10.10.10">
    <property type="entry name" value="Winged helix-like DNA-binding domain superfamily/Winged helix DNA-binding domain"/>
    <property type="match status" value="1"/>
</dbReference>
<evidence type="ECO:0000259" key="5">
    <source>
        <dbReference type="Pfam" id="PF04542"/>
    </source>
</evidence>
<dbReference type="InterPro" id="IPR036388">
    <property type="entry name" value="WH-like_DNA-bd_sf"/>
</dbReference>
<gene>
    <name evidence="7" type="ORF">HMPREF1534_02305</name>
</gene>
<protein>
    <submittedName>
        <fullName evidence="7">RNA polymerase sigma-70 factor</fullName>
    </submittedName>
</protein>
<dbReference type="GO" id="GO:0003677">
    <property type="term" value="F:DNA binding"/>
    <property type="evidence" value="ECO:0007669"/>
    <property type="project" value="InterPro"/>
</dbReference>
<dbReference type="NCBIfam" id="TIGR02985">
    <property type="entry name" value="Sig70_bacteroi1"/>
    <property type="match status" value="1"/>
</dbReference>
<dbReference type="GeneID" id="60061757"/>
<dbReference type="AlphaFoldDB" id="U6REF1"/>
<dbReference type="InterPro" id="IPR014327">
    <property type="entry name" value="RNA_pol_sigma70_bacteroid"/>
</dbReference>
<dbReference type="GO" id="GO:0006352">
    <property type="term" value="P:DNA-templated transcription initiation"/>
    <property type="evidence" value="ECO:0007669"/>
    <property type="project" value="InterPro"/>
</dbReference>
<dbReference type="PANTHER" id="PTHR43133:SF46">
    <property type="entry name" value="RNA POLYMERASE SIGMA-70 FACTOR ECF SUBFAMILY"/>
    <property type="match status" value="1"/>
</dbReference>
<keyword evidence="4" id="KW-0804">Transcription</keyword>
<dbReference type="NCBIfam" id="TIGR02937">
    <property type="entry name" value="sigma70-ECF"/>
    <property type="match status" value="1"/>
</dbReference>
<evidence type="ECO:0000256" key="2">
    <source>
        <dbReference type="ARBA" id="ARBA00023015"/>
    </source>
</evidence>
<dbReference type="SUPFAM" id="SSF88946">
    <property type="entry name" value="Sigma2 domain of RNA polymerase sigma factors"/>
    <property type="match status" value="1"/>
</dbReference>
<evidence type="ECO:0000313" key="7">
    <source>
        <dbReference type="EMBL" id="EOA54427.1"/>
    </source>
</evidence>
<dbReference type="PANTHER" id="PTHR43133">
    <property type="entry name" value="RNA POLYMERASE ECF-TYPE SIGMA FACTO"/>
    <property type="match status" value="1"/>
</dbReference>
<evidence type="ECO:0000313" key="8">
    <source>
        <dbReference type="Proteomes" id="UP000017831"/>
    </source>
</evidence>
<evidence type="ECO:0000256" key="3">
    <source>
        <dbReference type="ARBA" id="ARBA00023082"/>
    </source>
</evidence>